<evidence type="ECO:0000313" key="2">
    <source>
        <dbReference type="Proteomes" id="UP001181693"/>
    </source>
</evidence>
<accession>A0AAV2ZFW4</accession>
<organism evidence="1 2">
    <name type="scientific">Pyxicephalus adspersus</name>
    <name type="common">African bullfrog</name>
    <dbReference type="NCBI Taxonomy" id="30357"/>
    <lineage>
        <taxon>Eukaryota</taxon>
        <taxon>Metazoa</taxon>
        <taxon>Chordata</taxon>
        <taxon>Craniata</taxon>
        <taxon>Vertebrata</taxon>
        <taxon>Euteleostomi</taxon>
        <taxon>Amphibia</taxon>
        <taxon>Batrachia</taxon>
        <taxon>Anura</taxon>
        <taxon>Neobatrachia</taxon>
        <taxon>Ranoidea</taxon>
        <taxon>Pyxicephalidae</taxon>
        <taxon>Pyxicephalinae</taxon>
        <taxon>Pyxicephalus</taxon>
    </lineage>
</organism>
<dbReference type="Proteomes" id="UP001181693">
    <property type="component" value="Unassembled WGS sequence"/>
</dbReference>
<protein>
    <submittedName>
        <fullName evidence="1">Uncharacterized protein</fullName>
    </submittedName>
</protein>
<sequence length="102" mass="11571">MDSPTGFTQWLSSQVRANSAPDSLEGQFFSLRQGPAWLLIHVAGYLASHKRVNWSLTDTNWPAQLLIQKQTWPLLNSVWLLTERAIKTYDGLLPLLTQVKAH</sequence>
<name>A0AAV2ZFW4_PYXAD</name>
<reference evidence="1" key="1">
    <citation type="thesis" date="2020" institute="ProQuest LLC" country="789 East Eisenhower Parkway, Ann Arbor, MI, USA">
        <title>Comparative Genomics and Chromosome Evolution.</title>
        <authorList>
            <person name="Mudd A.B."/>
        </authorList>
    </citation>
    <scope>NUCLEOTIDE SEQUENCE</scope>
    <source>
        <strain evidence="1">1538</strain>
        <tissue evidence="1">Blood</tissue>
    </source>
</reference>
<dbReference type="AlphaFoldDB" id="A0AAV2ZFW4"/>
<dbReference type="EMBL" id="DYDO01000012">
    <property type="protein sequence ID" value="DBA15586.1"/>
    <property type="molecule type" value="Genomic_DNA"/>
</dbReference>
<gene>
    <name evidence="1" type="ORF">GDO54_004779</name>
</gene>
<proteinExistence type="predicted"/>
<keyword evidence="2" id="KW-1185">Reference proteome</keyword>
<evidence type="ECO:0000313" key="1">
    <source>
        <dbReference type="EMBL" id="DBA15586.1"/>
    </source>
</evidence>
<comment type="caution">
    <text evidence="1">The sequence shown here is derived from an EMBL/GenBank/DDBJ whole genome shotgun (WGS) entry which is preliminary data.</text>
</comment>